<dbReference type="Pfam" id="PF07635">
    <property type="entry name" value="PSCyt1"/>
    <property type="match status" value="1"/>
</dbReference>
<proteinExistence type="predicted"/>
<organism evidence="6 7">
    <name type="scientific">Rubripirellula reticaptiva</name>
    <dbReference type="NCBI Taxonomy" id="2528013"/>
    <lineage>
        <taxon>Bacteria</taxon>
        <taxon>Pseudomonadati</taxon>
        <taxon>Planctomycetota</taxon>
        <taxon>Planctomycetia</taxon>
        <taxon>Pirellulales</taxon>
        <taxon>Pirellulaceae</taxon>
        <taxon>Rubripirellula</taxon>
    </lineage>
</organism>
<dbReference type="InterPro" id="IPR009056">
    <property type="entry name" value="Cyt_c-like_dom"/>
</dbReference>
<reference evidence="6 7" key="1">
    <citation type="submission" date="2019-02" db="EMBL/GenBank/DDBJ databases">
        <title>Deep-cultivation of Planctomycetes and their phenomic and genomic characterization uncovers novel biology.</title>
        <authorList>
            <person name="Wiegand S."/>
            <person name="Jogler M."/>
            <person name="Boedeker C."/>
            <person name="Pinto D."/>
            <person name="Vollmers J."/>
            <person name="Rivas-Marin E."/>
            <person name="Kohn T."/>
            <person name="Peeters S.H."/>
            <person name="Heuer A."/>
            <person name="Rast P."/>
            <person name="Oberbeckmann S."/>
            <person name="Bunk B."/>
            <person name="Jeske O."/>
            <person name="Meyerdierks A."/>
            <person name="Storesund J.E."/>
            <person name="Kallscheuer N."/>
            <person name="Luecker S."/>
            <person name="Lage O.M."/>
            <person name="Pohl T."/>
            <person name="Merkel B.J."/>
            <person name="Hornburger P."/>
            <person name="Mueller R.-W."/>
            <person name="Bruemmer F."/>
            <person name="Labrenz M."/>
            <person name="Spormann A.M."/>
            <person name="Op Den Camp H."/>
            <person name="Overmann J."/>
            <person name="Amann R."/>
            <person name="Jetten M.S.M."/>
            <person name="Mascher T."/>
            <person name="Medema M.H."/>
            <person name="Devos D.P."/>
            <person name="Kaster A.-K."/>
            <person name="Ovreas L."/>
            <person name="Rohde M."/>
            <person name="Galperin M.Y."/>
            <person name="Jogler C."/>
        </authorList>
    </citation>
    <scope>NUCLEOTIDE SEQUENCE [LARGE SCALE GENOMIC DNA]</scope>
    <source>
        <strain evidence="6 7">Poly59</strain>
    </source>
</reference>
<sequence precursor="true">MRFYYSARVRAAFLFFAWLSPQTIHADDAEKLAAEVKNIFRARCAECHGKTRREADIEILETSSFVGEDNFVTPGSVDDSSLYDYIVSEDEGSRMPEPPLPPLESFEIETVRKWIEAGAPAFPKDIQQPDQQDSDSALSNVVGAEYVLTQILKHVKATPRDDRPFLRFFSSNHSLVEGATAAELKVNGQALSKAMNHLSWEPAIVKPTKVDEIGSIYAVDIRKLGWHKRPFRVVDAGTETVPSSTDLYDMVLLEYPYALAFENSETFDELWETYLQPAELIRPIPFVRIDWFVSVATQFPLYEDMLQIPFQLHDLETELGVDSAENIENHIAKRAGMTVSGVSRNNRVVERHPARYGAYWKSYDFETSKGQQNMFVDPIDFHFAGGEMIWNLPNGLQGYLITDNLGNRINAAPTSIVTDKFAEDKVVRNGLACMRCHDRGMKRFNDNIRPAFVALPDSTGLDKRDILRMYVAKDEMDELLDRDEKKFMRAMNDALGEPQDKEPLIPLSRRFLDSPLAISQAAAELGLQDSGNLQQVFRLPQFTRLGLAGLSAGGVVRRDTWEDYFDRISQQLGLGVPISPIDGLTRPDHLSDGIAFDLKLKTNKRSNIFSPGDDMVIQVENKTGQNLFVEMIGTSSRGSTAILTDGVISLQNGSTLRFPENGSIKIRPQLGIEFITIFAKPTRFEAGVLLRGKGVADRFVHQFYDFNNSHLSNVPEQLIKKTIKIETR</sequence>
<feature type="signal peptide" evidence="4">
    <location>
        <begin position="1"/>
        <end position="26"/>
    </location>
</feature>
<feature type="domain" description="Cytochrome c" evidence="5">
    <location>
        <begin position="31"/>
        <end position="149"/>
    </location>
</feature>
<comment type="caution">
    <text evidence="6">The sequence shown here is derived from an EMBL/GenBank/DDBJ whole genome shotgun (WGS) entry which is preliminary data.</text>
</comment>
<keyword evidence="2 3" id="KW-0408">Iron</keyword>
<protein>
    <submittedName>
        <fullName evidence="6">Planctomycete cytochrome C</fullName>
    </submittedName>
</protein>
<dbReference type="OrthoDB" id="9811281at2"/>
<evidence type="ECO:0000256" key="4">
    <source>
        <dbReference type="SAM" id="SignalP"/>
    </source>
</evidence>
<dbReference type="RefSeq" id="WP_146534997.1">
    <property type="nucleotide sequence ID" value="NZ_SJPX01000003.1"/>
</dbReference>
<evidence type="ECO:0000256" key="3">
    <source>
        <dbReference type="PROSITE-ProRule" id="PRU00433"/>
    </source>
</evidence>
<dbReference type="PROSITE" id="PS51007">
    <property type="entry name" value="CYTC"/>
    <property type="match status" value="1"/>
</dbReference>
<dbReference type="GO" id="GO:0046872">
    <property type="term" value="F:metal ion binding"/>
    <property type="evidence" value="ECO:0007669"/>
    <property type="project" value="UniProtKB-KW"/>
</dbReference>
<evidence type="ECO:0000313" key="6">
    <source>
        <dbReference type="EMBL" id="TWU51697.1"/>
    </source>
</evidence>
<keyword evidence="7" id="KW-1185">Reference proteome</keyword>
<dbReference type="InterPro" id="IPR011429">
    <property type="entry name" value="Cyt_c_Planctomycete-type"/>
</dbReference>
<dbReference type="GO" id="GO:0009055">
    <property type="term" value="F:electron transfer activity"/>
    <property type="evidence" value="ECO:0007669"/>
    <property type="project" value="InterPro"/>
</dbReference>
<name>A0A5C6EUB5_9BACT</name>
<dbReference type="EMBL" id="SJPX01000003">
    <property type="protein sequence ID" value="TWU51697.1"/>
    <property type="molecule type" value="Genomic_DNA"/>
</dbReference>
<accession>A0A5C6EUB5</accession>
<keyword evidence="4" id="KW-0732">Signal</keyword>
<evidence type="ECO:0000256" key="1">
    <source>
        <dbReference type="ARBA" id="ARBA00022723"/>
    </source>
</evidence>
<feature type="chain" id="PRO_5022785548" evidence="4">
    <location>
        <begin position="27"/>
        <end position="728"/>
    </location>
</feature>
<dbReference type="Proteomes" id="UP000317977">
    <property type="component" value="Unassembled WGS sequence"/>
</dbReference>
<dbReference type="GO" id="GO:0020037">
    <property type="term" value="F:heme binding"/>
    <property type="evidence" value="ECO:0007669"/>
    <property type="project" value="InterPro"/>
</dbReference>
<keyword evidence="1 3" id="KW-0479">Metal-binding</keyword>
<dbReference type="AlphaFoldDB" id="A0A5C6EUB5"/>
<gene>
    <name evidence="6" type="ORF">Poly59_32920</name>
</gene>
<keyword evidence="3" id="KW-0349">Heme</keyword>
<evidence type="ECO:0000259" key="5">
    <source>
        <dbReference type="PROSITE" id="PS51007"/>
    </source>
</evidence>
<evidence type="ECO:0000313" key="7">
    <source>
        <dbReference type="Proteomes" id="UP000317977"/>
    </source>
</evidence>
<evidence type="ECO:0000256" key="2">
    <source>
        <dbReference type="ARBA" id="ARBA00023004"/>
    </source>
</evidence>